<keyword evidence="3 5" id="KW-1133">Transmembrane helix</keyword>
<sequence length="374" mass="40028">MPAPAVWCLAFLLWALLQAFFFAPGRSQALSELWGQWGPAIAAGFFGWALGLRAAREDWRETLWRALTLVLLVHAVATLWTAATPLFTGHALLRRVGGLTEGPDKSNYLTVTLACLLLAALAARPSGRAQRLFPTWAAALMAPVALATLYVEQIRNGLVSLAVALAGLTIFLLTGPQFTPQAKRLVFAAFLLGGVALGALLASDSRWQGTLQSARLAWHADTRAVVLGESLPSGGDPSAYLRLAMLKEGLRLVAEHPLGIGFGRNAFGHGLNMAYGQGSGHSHSSLLDISIGTGVPGALLIVICFLSLIQRGWHAARRRADTFGLLLFLLACATFARSLLDSNLRDHMLQQSLFLFGILLALTDGRLHPGATRS</sequence>
<feature type="transmembrane region" description="Helical" evidence="5">
    <location>
        <begin position="157"/>
        <end position="173"/>
    </location>
</feature>
<evidence type="ECO:0000256" key="1">
    <source>
        <dbReference type="ARBA" id="ARBA00004141"/>
    </source>
</evidence>
<comment type="subcellular location">
    <subcellularLocation>
        <location evidence="1">Membrane</location>
        <topology evidence="1">Multi-pass membrane protein</topology>
    </subcellularLocation>
</comment>
<dbReference type="Proteomes" id="UP001482231">
    <property type="component" value="Unassembled WGS sequence"/>
</dbReference>
<keyword evidence="2 5" id="KW-0812">Transmembrane</keyword>
<gene>
    <name evidence="7" type="ORF">V6E02_04260</name>
</gene>
<evidence type="ECO:0000259" key="6">
    <source>
        <dbReference type="Pfam" id="PF04932"/>
    </source>
</evidence>
<keyword evidence="7" id="KW-0436">Ligase</keyword>
<evidence type="ECO:0000313" key="8">
    <source>
        <dbReference type="Proteomes" id="UP001482231"/>
    </source>
</evidence>
<dbReference type="PANTHER" id="PTHR37422">
    <property type="entry name" value="TEICHURONIC ACID BIOSYNTHESIS PROTEIN TUAE"/>
    <property type="match status" value="1"/>
</dbReference>
<protein>
    <submittedName>
        <fullName evidence="7">O-antigen ligase family protein</fullName>
    </submittedName>
</protein>
<accession>A0ABV0ED23</accession>
<feature type="transmembrane region" description="Helical" evidence="5">
    <location>
        <begin position="132"/>
        <end position="151"/>
    </location>
</feature>
<feature type="transmembrane region" description="Helical" evidence="5">
    <location>
        <begin position="185"/>
        <end position="203"/>
    </location>
</feature>
<dbReference type="RefSeq" id="WP_347307467.1">
    <property type="nucleotide sequence ID" value="NZ_JBAJEX010000002.1"/>
</dbReference>
<name>A0ABV0ED23_9BURK</name>
<feature type="transmembrane region" description="Helical" evidence="5">
    <location>
        <begin position="107"/>
        <end position="123"/>
    </location>
</feature>
<dbReference type="InterPro" id="IPR051533">
    <property type="entry name" value="WaaL-like"/>
</dbReference>
<keyword evidence="8" id="KW-1185">Reference proteome</keyword>
<dbReference type="Pfam" id="PF04932">
    <property type="entry name" value="Wzy_C"/>
    <property type="match status" value="1"/>
</dbReference>
<reference evidence="7 8" key="1">
    <citation type="submission" date="2024-02" db="EMBL/GenBank/DDBJ databases">
        <title>New thermophilic sulfur-oxidizing bacteria from a hot springs of the Uzon caldera (Kamchatka, Russia).</title>
        <authorList>
            <person name="Dukat A.M."/>
            <person name="Elcheninov A.G."/>
            <person name="Frolov E.N."/>
        </authorList>
    </citation>
    <scope>NUCLEOTIDE SEQUENCE [LARGE SCALE GENOMIC DNA]</scope>
    <source>
        <strain evidence="7 8">AK1</strain>
    </source>
</reference>
<evidence type="ECO:0000256" key="4">
    <source>
        <dbReference type="ARBA" id="ARBA00023136"/>
    </source>
</evidence>
<keyword evidence="4 5" id="KW-0472">Membrane</keyword>
<dbReference type="EMBL" id="JBAJEX010000002">
    <property type="protein sequence ID" value="MEO1766421.1"/>
    <property type="molecule type" value="Genomic_DNA"/>
</dbReference>
<evidence type="ECO:0000256" key="3">
    <source>
        <dbReference type="ARBA" id="ARBA00022989"/>
    </source>
</evidence>
<feature type="transmembrane region" description="Helical" evidence="5">
    <location>
        <begin position="67"/>
        <end position="87"/>
    </location>
</feature>
<comment type="caution">
    <text evidence="7">The sequence shown here is derived from an EMBL/GenBank/DDBJ whole genome shotgun (WGS) entry which is preliminary data.</text>
</comment>
<organism evidence="7 8">
    <name type="scientific">Thiobacter aerophilum</name>
    <dbReference type="NCBI Taxonomy" id="3121275"/>
    <lineage>
        <taxon>Bacteria</taxon>
        <taxon>Pseudomonadati</taxon>
        <taxon>Pseudomonadota</taxon>
        <taxon>Betaproteobacteria</taxon>
        <taxon>Burkholderiales</taxon>
        <taxon>Thiobacteraceae</taxon>
        <taxon>Thiobacter</taxon>
    </lineage>
</organism>
<feature type="transmembrane region" description="Helical" evidence="5">
    <location>
        <begin position="320"/>
        <end position="336"/>
    </location>
</feature>
<dbReference type="PANTHER" id="PTHR37422:SF13">
    <property type="entry name" value="LIPOPOLYSACCHARIDE BIOSYNTHESIS PROTEIN PA4999-RELATED"/>
    <property type="match status" value="1"/>
</dbReference>
<dbReference type="GO" id="GO:0016874">
    <property type="term" value="F:ligase activity"/>
    <property type="evidence" value="ECO:0007669"/>
    <property type="project" value="UniProtKB-KW"/>
</dbReference>
<evidence type="ECO:0000256" key="5">
    <source>
        <dbReference type="SAM" id="Phobius"/>
    </source>
</evidence>
<evidence type="ECO:0000256" key="2">
    <source>
        <dbReference type="ARBA" id="ARBA00022692"/>
    </source>
</evidence>
<dbReference type="InterPro" id="IPR007016">
    <property type="entry name" value="O-antigen_ligase-rel_domated"/>
</dbReference>
<proteinExistence type="predicted"/>
<feature type="transmembrane region" description="Helical" evidence="5">
    <location>
        <begin position="39"/>
        <end position="55"/>
    </location>
</feature>
<evidence type="ECO:0000313" key="7">
    <source>
        <dbReference type="EMBL" id="MEO1766421.1"/>
    </source>
</evidence>
<feature type="domain" description="O-antigen ligase-related" evidence="6">
    <location>
        <begin position="145"/>
        <end position="302"/>
    </location>
</feature>
<feature type="transmembrane region" description="Helical" evidence="5">
    <location>
        <begin position="289"/>
        <end position="308"/>
    </location>
</feature>